<evidence type="ECO:0000259" key="8">
    <source>
        <dbReference type="Pfam" id="PF02308"/>
    </source>
</evidence>
<keyword evidence="3" id="KW-1003">Cell membrane</keyword>
<evidence type="ECO:0000256" key="3">
    <source>
        <dbReference type="ARBA" id="ARBA00022475"/>
    </source>
</evidence>
<dbReference type="AlphaFoldDB" id="A0A0S7XPX7"/>
<dbReference type="InterPro" id="IPR049177">
    <property type="entry name" value="MgtC_SapB_SrpB_YhiD_N"/>
</dbReference>
<feature type="transmembrane region" description="Helical" evidence="7">
    <location>
        <begin position="41"/>
        <end position="59"/>
    </location>
</feature>
<dbReference type="Pfam" id="PF02308">
    <property type="entry name" value="MgtC"/>
    <property type="match status" value="1"/>
</dbReference>
<comment type="subcellular location">
    <subcellularLocation>
        <location evidence="1">Cell membrane</location>
        <topology evidence="1">Multi-pass membrane protein</topology>
    </subcellularLocation>
</comment>
<dbReference type="PANTHER" id="PTHR33778:SF1">
    <property type="entry name" value="MAGNESIUM TRANSPORTER YHID-RELATED"/>
    <property type="match status" value="1"/>
</dbReference>
<reference evidence="9 10" key="1">
    <citation type="journal article" date="2015" name="Microbiome">
        <title>Genomic resolution of linkages in carbon, nitrogen, and sulfur cycling among widespread estuary sediment bacteria.</title>
        <authorList>
            <person name="Baker B.J."/>
            <person name="Lazar C.S."/>
            <person name="Teske A.P."/>
            <person name="Dick G.J."/>
        </authorList>
    </citation>
    <scope>NUCLEOTIDE SEQUENCE [LARGE SCALE GENOMIC DNA]</scope>
    <source>
        <strain evidence="9">DG_56</strain>
    </source>
</reference>
<evidence type="ECO:0000256" key="4">
    <source>
        <dbReference type="ARBA" id="ARBA00022692"/>
    </source>
</evidence>
<protein>
    <recommendedName>
        <fullName evidence="8">MgtC/SapB/SrpB/YhiD N-terminal domain-containing protein</fullName>
    </recommendedName>
</protein>
<feature type="domain" description="MgtC/SapB/SrpB/YhiD N-terminal" evidence="8">
    <location>
        <begin position="16"/>
        <end position="141"/>
    </location>
</feature>
<evidence type="ECO:0000313" key="10">
    <source>
        <dbReference type="Proteomes" id="UP000052020"/>
    </source>
</evidence>
<keyword evidence="6 7" id="KW-0472">Membrane</keyword>
<proteinExistence type="inferred from homology"/>
<dbReference type="PATRIC" id="fig|1704032.3.peg.44"/>
<accession>A0A0S7XPX7</accession>
<dbReference type="Proteomes" id="UP000052020">
    <property type="component" value="Unassembled WGS sequence"/>
</dbReference>
<dbReference type="PANTHER" id="PTHR33778">
    <property type="entry name" value="PROTEIN MGTC"/>
    <property type="match status" value="1"/>
</dbReference>
<dbReference type="InterPro" id="IPR003416">
    <property type="entry name" value="MgtC/SapB/SrpB/YhiD_fam"/>
</dbReference>
<evidence type="ECO:0000256" key="2">
    <source>
        <dbReference type="ARBA" id="ARBA00009298"/>
    </source>
</evidence>
<feature type="transmembrane region" description="Helical" evidence="7">
    <location>
        <begin position="12"/>
        <end position="29"/>
    </location>
</feature>
<evidence type="ECO:0000313" key="9">
    <source>
        <dbReference type="EMBL" id="KPJ64488.1"/>
    </source>
</evidence>
<feature type="transmembrane region" description="Helical" evidence="7">
    <location>
        <begin position="95"/>
        <end position="114"/>
    </location>
</feature>
<dbReference type="PRINTS" id="PR01837">
    <property type="entry name" value="MGTCSAPBPROT"/>
</dbReference>
<name>A0A0S7XPX7_9BACT</name>
<dbReference type="GO" id="GO:0005886">
    <property type="term" value="C:plasma membrane"/>
    <property type="evidence" value="ECO:0007669"/>
    <property type="project" value="UniProtKB-SubCell"/>
</dbReference>
<dbReference type="EMBL" id="LIZY01000024">
    <property type="protein sequence ID" value="KPJ64488.1"/>
    <property type="molecule type" value="Genomic_DNA"/>
</dbReference>
<keyword evidence="4 7" id="KW-0812">Transmembrane</keyword>
<organism evidence="9 10">
    <name type="scientific">candidate division KD3-62 bacterium DG_56</name>
    <dbReference type="NCBI Taxonomy" id="1704032"/>
    <lineage>
        <taxon>Bacteria</taxon>
        <taxon>candidate division KD3-62</taxon>
    </lineage>
</organism>
<sequence length="223" mass="23839">MMEMGLLDILQILGRLLLAVVLGGLVGWQRETVDRPAGFRTHVLVCVGSATYMMVSTIMRREGADPARIAAQVASGMGFLGAGTILRHGNVVRGLTTAASLWTVAAIGLCVGLGRETTLVVGVLATIVVLATLSLLSRVERSLPGTNRLTFTVTVRDPQQALSLLQPRLSGMRIRLVRVRHGEETETGHQTMELVVRAPTALDPSDIARELLLLDGVEAVDAE</sequence>
<evidence type="ECO:0000256" key="7">
    <source>
        <dbReference type="SAM" id="Phobius"/>
    </source>
</evidence>
<evidence type="ECO:0000256" key="6">
    <source>
        <dbReference type="ARBA" id="ARBA00023136"/>
    </source>
</evidence>
<comment type="similarity">
    <text evidence="2">Belongs to the MgtC/SapB family.</text>
</comment>
<evidence type="ECO:0000256" key="5">
    <source>
        <dbReference type="ARBA" id="ARBA00022989"/>
    </source>
</evidence>
<gene>
    <name evidence="9" type="ORF">AMK68_01580</name>
</gene>
<evidence type="ECO:0000256" key="1">
    <source>
        <dbReference type="ARBA" id="ARBA00004651"/>
    </source>
</evidence>
<feature type="transmembrane region" description="Helical" evidence="7">
    <location>
        <begin position="120"/>
        <end position="139"/>
    </location>
</feature>
<keyword evidence="5 7" id="KW-1133">Transmembrane helix</keyword>
<comment type="caution">
    <text evidence="9">The sequence shown here is derived from an EMBL/GenBank/DDBJ whole genome shotgun (WGS) entry which is preliminary data.</text>
</comment>